<dbReference type="AlphaFoldDB" id="A0A0D6M7C6"/>
<dbReference type="GO" id="GO:0006004">
    <property type="term" value="P:fucose metabolic process"/>
    <property type="evidence" value="ECO:0007669"/>
    <property type="project" value="TreeGrafter"/>
</dbReference>
<evidence type="ECO:0000256" key="3">
    <source>
        <dbReference type="ARBA" id="ARBA00022729"/>
    </source>
</evidence>
<dbReference type="Gene3D" id="3.20.20.80">
    <property type="entry name" value="Glycosidases"/>
    <property type="match status" value="1"/>
</dbReference>
<evidence type="ECO:0000256" key="4">
    <source>
        <dbReference type="ARBA" id="ARBA00022801"/>
    </source>
</evidence>
<sequence length="162" mass="18428">MAQSSDVYTVHELIEQLARTISCGGNFLLNVGPDMHGKIPPIFEDRLRELGRYTSRVRSNGFPPDRLFNPQIEGETSVYAWILNMPTKDLELKQLKTTDSTTVSFLGTDVTFKPGAKSSLTINFERIPWRYLVRNDVMVLKIENAASQMVSILQRFLVYGEQ</sequence>
<accession>A0A0D6M7C6</accession>
<keyword evidence="3" id="KW-0732">Signal</keyword>
<dbReference type="SUPFAM" id="SSF51445">
    <property type="entry name" value="(Trans)glycosidases"/>
    <property type="match status" value="1"/>
</dbReference>
<dbReference type="GO" id="GO:0005764">
    <property type="term" value="C:lysosome"/>
    <property type="evidence" value="ECO:0007669"/>
    <property type="project" value="TreeGrafter"/>
</dbReference>
<dbReference type="InterPro" id="IPR000933">
    <property type="entry name" value="Glyco_hydro_29"/>
</dbReference>
<dbReference type="InterPro" id="IPR017853">
    <property type="entry name" value="GH"/>
</dbReference>
<evidence type="ECO:0000256" key="5">
    <source>
        <dbReference type="ARBA" id="ARBA00023295"/>
    </source>
</evidence>
<dbReference type="PANTHER" id="PTHR10030">
    <property type="entry name" value="ALPHA-L-FUCOSIDASE"/>
    <property type="match status" value="1"/>
</dbReference>
<keyword evidence="5" id="KW-0326">Glycosidase</keyword>
<keyword evidence="4" id="KW-0378">Hydrolase</keyword>
<name>A0A0D6M7C6_9BILA</name>
<proteinExistence type="inferred from homology"/>
<keyword evidence="8" id="KW-1185">Reference proteome</keyword>
<comment type="similarity">
    <text evidence="1">Belongs to the glycosyl hydrolase 29 family.</text>
</comment>
<evidence type="ECO:0000313" key="7">
    <source>
        <dbReference type="EMBL" id="EPB79388.1"/>
    </source>
</evidence>
<dbReference type="GO" id="GO:0016139">
    <property type="term" value="P:glycoside catabolic process"/>
    <property type="evidence" value="ECO:0007669"/>
    <property type="project" value="TreeGrafter"/>
</dbReference>
<evidence type="ECO:0000256" key="2">
    <source>
        <dbReference type="ARBA" id="ARBA00012662"/>
    </source>
</evidence>
<evidence type="ECO:0000259" key="6">
    <source>
        <dbReference type="Pfam" id="PF01120"/>
    </source>
</evidence>
<gene>
    <name evidence="7" type="ORF">ANCCEY_01547</name>
</gene>
<evidence type="ECO:0000313" key="8">
    <source>
        <dbReference type="Proteomes" id="UP000054495"/>
    </source>
</evidence>
<organism evidence="7 8">
    <name type="scientific">Ancylostoma ceylanicum</name>
    <dbReference type="NCBI Taxonomy" id="53326"/>
    <lineage>
        <taxon>Eukaryota</taxon>
        <taxon>Metazoa</taxon>
        <taxon>Ecdysozoa</taxon>
        <taxon>Nematoda</taxon>
        <taxon>Chromadorea</taxon>
        <taxon>Rhabditida</taxon>
        <taxon>Rhabditina</taxon>
        <taxon>Rhabditomorpha</taxon>
        <taxon>Strongyloidea</taxon>
        <taxon>Ancylostomatidae</taxon>
        <taxon>Ancylostomatinae</taxon>
        <taxon>Ancylostoma</taxon>
    </lineage>
</organism>
<dbReference type="GO" id="GO:0004560">
    <property type="term" value="F:alpha-L-fucosidase activity"/>
    <property type="evidence" value="ECO:0007669"/>
    <property type="project" value="UniProtKB-EC"/>
</dbReference>
<feature type="domain" description="Glycoside hydrolase family 29 N-terminal" evidence="6">
    <location>
        <begin position="5"/>
        <end position="55"/>
    </location>
</feature>
<dbReference type="EMBL" id="KE124795">
    <property type="protein sequence ID" value="EPB79388.1"/>
    <property type="molecule type" value="Genomic_DNA"/>
</dbReference>
<protein>
    <recommendedName>
        <fullName evidence="2">alpha-L-fucosidase</fullName>
        <ecNumber evidence="2">3.2.1.51</ecNumber>
    </recommendedName>
</protein>
<dbReference type="EC" id="3.2.1.51" evidence="2"/>
<dbReference type="InterPro" id="IPR057739">
    <property type="entry name" value="Glyco_hydro_29_N"/>
</dbReference>
<reference evidence="7 8" key="1">
    <citation type="submission" date="2013-05" db="EMBL/GenBank/DDBJ databases">
        <title>Draft genome of the parasitic nematode Anyclostoma ceylanicum.</title>
        <authorList>
            <person name="Mitreva M."/>
        </authorList>
    </citation>
    <scope>NUCLEOTIDE SEQUENCE [LARGE SCALE GENOMIC DNA]</scope>
</reference>
<dbReference type="PANTHER" id="PTHR10030:SF37">
    <property type="entry name" value="ALPHA-L-FUCOSIDASE-RELATED"/>
    <property type="match status" value="1"/>
</dbReference>
<dbReference type="Pfam" id="PF01120">
    <property type="entry name" value="Alpha_L_fucos"/>
    <property type="match status" value="1"/>
</dbReference>
<evidence type="ECO:0000256" key="1">
    <source>
        <dbReference type="ARBA" id="ARBA00007951"/>
    </source>
</evidence>
<dbReference type="Proteomes" id="UP000054495">
    <property type="component" value="Unassembled WGS sequence"/>
</dbReference>